<gene>
    <name evidence="1" type="ORF">GBAR_LOCUS19917</name>
</gene>
<comment type="caution">
    <text evidence="1">The sequence shown here is derived from an EMBL/GenBank/DDBJ whole genome shotgun (WGS) entry which is preliminary data.</text>
</comment>
<name>A0AA35STQ1_GEOBA</name>
<dbReference type="EMBL" id="CASHTH010002807">
    <property type="protein sequence ID" value="CAI8035504.1"/>
    <property type="molecule type" value="Genomic_DNA"/>
</dbReference>
<evidence type="ECO:0000313" key="2">
    <source>
        <dbReference type="Proteomes" id="UP001174909"/>
    </source>
</evidence>
<sequence>MQRLDQCKQLTYARLDLITGTESHVQGVMAFSEVLEEICQGTPTVEKLLVCEDFDATVSKKDVIVKM</sequence>
<organism evidence="1 2">
    <name type="scientific">Geodia barretti</name>
    <name type="common">Barrett's horny sponge</name>
    <dbReference type="NCBI Taxonomy" id="519541"/>
    <lineage>
        <taxon>Eukaryota</taxon>
        <taxon>Metazoa</taxon>
        <taxon>Porifera</taxon>
        <taxon>Demospongiae</taxon>
        <taxon>Heteroscleromorpha</taxon>
        <taxon>Tetractinellida</taxon>
        <taxon>Astrophorina</taxon>
        <taxon>Geodiidae</taxon>
        <taxon>Geodia</taxon>
    </lineage>
</organism>
<evidence type="ECO:0000313" key="1">
    <source>
        <dbReference type="EMBL" id="CAI8035504.1"/>
    </source>
</evidence>
<proteinExistence type="predicted"/>
<keyword evidence="2" id="KW-1185">Reference proteome</keyword>
<reference evidence="1" key="1">
    <citation type="submission" date="2023-03" db="EMBL/GenBank/DDBJ databases">
        <authorList>
            <person name="Steffen K."/>
            <person name="Cardenas P."/>
        </authorList>
    </citation>
    <scope>NUCLEOTIDE SEQUENCE</scope>
</reference>
<accession>A0AA35STQ1</accession>
<dbReference type="AlphaFoldDB" id="A0AA35STQ1"/>
<dbReference type="Proteomes" id="UP001174909">
    <property type="component" value="Unassembled WGS sequence"/>
</dbReference>
<protein>
    <submittedName>
        <fullName evidence="1">Uncharacterized protein</fullName>
    </submittedName>
</protein>